<keyword evidence="4" id="KW-0460">Magnesium</keyword>
<evidence type="ECO:0000256" key="7">
    <source>
        <dbReference type="ARBA" id="ARBA00032424"/>
    </source>
</evidence>
<name>A0A369K8L9_HYPMA</name>
<dbReference type="GO" id="GO:0046872">
    <property type="term" value="F:metal ion binding"/>
    <property type="evidence" value="ECO:0007669"/>
    <property type="project" value="UniProtKB-KW"/>
</dbReference>
<evidence type="ECO:0000256" key="6">
    <source>
        <dbReference type="ARBA" id="ARBA00032380"/>
    </source>
</evidence>
<keyword evidence="13" id="KW-1185">Reference proteome</keyword>
<comment type="caution">
    <text evidence="12">The sequence shown here is derived from an EMBL/GenBank/DDBJ whole genome shotgun (WGS) entry which is preliminary data.</text>
</comment>
<accession>A0A369K8L9</accession>
<dbReference type="PANTHER" id="PTHR12001:SF44">
    <property type="entry name" value="GERANYLGERANYL PYROPHOSPHATE SYNTHASE"/>
    <property type="match status" value="1"/>
</dbReference>
<dbReference type="STRING" id="39966.A0A369K8L9"/>
<dbReference type="PANTHER" id="PTHR12001">
    <property type="entry name" value="GERANYLGERANYL PYROPHOSPHATE SYNTHASE"/>
    <property type="match status" value="1"/>
</dbReference>
<reference evidence="12" key="1">
    <citation type="submission" date="2018-04" db="EMBL/GenBank/DDBJ databases">
        <title>Whole genome sequencing of Hypsizygus marmoreus.</title>
        <authorList>
            <person name="Choi I.-G."/>
            <person name="Min B."/>
            <person name="Kim J.-G."/>
            <person name="Kim S."/>
            <person name="Oh Y.-L."/>
            <person name="Kong W.-S."/>
            <person name="Park H."/>
            <person name="Jeong J."/>
            <person name="Song E.-S."/>
        </authorList>
    </citation>
    <scope>NUCLEOTIDE SEQUENCE [LARGE SCALE GENOMIC DNA]</scope>
    <source>
        <strain evidence="12">51987-8</strain>
    </source>
</reference>
<dbReference type="EMBL" id="LUEZ02000012">
    <property type="protein sequence ID" value="RDB28134.1"/>
    <property type="molecule type" value="Genomic_DNA"/>
</dbReference>
<evidence type="ECO:0000313" key="13">
    <source>
        <dbReference type="Proteomes" id="UP000076154"/>
    </source>
</evidence>
<evidence type="ECO:0000256" key="2">
    <source>
        <dbReference type="ARBA" id="ARBA00006706"/>
    </source>
</evidence>
<gene>
    <name evidence="12" type="primary">carG_1</name>
    <name evidence="12" type="ORF">Hypma_001400</name>
</gene>
<comment type="cofactor">
    <cofactor evidence="1">
        <name>Mg(2+)</name>
        <dbReference type="ChEBI" id="CHEBI:18420"/>
    </cofactor>
</comment>
<dbReference type="PROSITE" id="PS00444">
    <property type="entry name" value="POLYPRENYL_SYNTHASE_2"/>
    <property type="match status" value="1"/>
</dbReference>
<dbReference type="CDD" id="cd00685">
    <property type="entry name" value="Trans_IPPS_HT"/>
    <property type="match status" value="1"/>
</dbReference>
<dbReference type="InterPro" id="IPR033749">
    <property type="entry name" value="Polyprenyl_synt_CS"/>
</dbReference>
<dbReference type="OrthoDB" id="6921389at2759"/>
<evidence type="ECO:0000313" key="12">
    <source>
        <dbReference type="EMBL" id="RDB28134.1"/>
    </source>
</evidence>
<evidence type="ECO:0000256" key="11">
    <source>
        <dbReference type="RuleBase" id="RU004466"/>
    </source>
</evidence>
<evidence type="ECO:0000256" key="8">
    <source>
        <dbReference type="ARBA" id="ARBA00032448"/>
    </source>
</evidence>
<protein>
    <recommendedName>
        <fullName evidence="9">(2E,6E)-farnesyl diphosphate synthase</fullName>
    </recommendedName>
    <alternativeName>
        <fullName evidence="8">Dimethylallyltranstransferase</fullName>
    </alternativeName>
    <alternativeName>
        <fullName evidence="7">Farnesyl diphosphate synthase</fullName>
    </alternativeName>
    <alternativeName>
        <fullName evidence="5">Farnesyltranstransferase</fullName>
    </alternativeName>
    <alternativeName>
        <fullName evidence="10">Geranylgeranyl diphosphate synthase</fullName>
    </alternativeName>
    <alternativeName>
        <fullName evidence="6">Geranyltranstransferase</fullName>
    </alternativeName>
</protein>
<dbReference type="AlphaFoldDB" id="A0A369K8L9"/>
<dbReference type="PROSITE" id="PS00723">
    <property type="entry name" value="POLYPRENYL_SYNTHASE_1"/>
    <property type="match status" value="1"/>
</dbReference>
<evidence type="ECO:0000256" key="5">
    <source>
        <dbReference type="ARBA" id="ARBA00032052"/>
    </source>
</evidence>
<evidence type="ECO:0000256" key="4">
    <source>
        <dbReference type="ARBA" id="ARBA00022842"/>
    </source>
</evidence>
<keyword evidence="11" id="KW-0808">Transferase</keyword>
<dbReference type="SUPFAM" id="SSF48576">
    <property type="entry name" value="Terpenoid synthases"/>
    <property type="match status" value="1"/>
</dbReference>
<proteinExistence type="inferred from homology"/>
<keyword evidence="3" id="KW-0479">Metal-binding</keyword>
<evidence type="ECO:0000256" key="3">
    <source>
        <dbReference type="ARBA" id="ARBA00022723"/>
    </source>
</evidence>
<dbReference type="Proteomes" id="UP000076154">
    <property type="component" value="Unassembled WGS sequence"/>
</dbReference>
<evidence type="ECO:0000256" key="10">
    <source>
        <dbReference type="ARBA" id="ARBA00033096"/>
    </source>
</evidence>
<dbReference type="GO" id="GO:0008299">
    <property type="term" value="P:isoprenoid biosynthetic process"/>
    <property type="evidence" value="ECO:0007669"/>
    <property type="project" value="InterPro"/>
</dbReference>
<dbReference type="Pfam" id="PF00348">
    <property type="entry name" value="polyprenyl_synt"/>
    <property type="match status" value="1"/>
</dbReference>
<evidence type="ECO:0000256" key="1">
    <source>
        <dbReference type="ARBA" id="ARBA00001946"/>
    </source>
</evidence>
<dbReference type="GO" id="GO:0004659">
    <property type="term" value="F:prenyltransferase activity"/>
    <property type="evidence" value="ECO:0007669"/>
    <property type="project" value="InterPro"/>
</dbReference>
<evidence type="ECO:0000256" key="9">
    <source>
        <dbReference type="ARBA" id="ARBA00032873"/>
    </source>
</evidence>
<dbReference type="SFLD" id="SFLDS00005">
    <property type="entry name" value="Isoprenoid_Synthase_Type_I"/>
    <property type="match status" value="1"/>
</dbReference>
<organism evidence="12 13">
    <name type="scientific">Hypsizygus marmoreus</name>
    <name type="common">White beech mushroom</name>
    <name type="synonym">Agaricus marmoreus</name>
    <dbReference type="NCBI Taxonomy" id="39966"/>
    <lineage>
        <taxon>Eukaryota</taxon>
        <taxon>Fungi</taxon>
        <taxon>Dikarya</taxon>
        <taxon>Basidiomycota</taxon>
        <taxon>Agaricomycotina</taxon>
        <taxon>Agaricomycetes</taxon>
        <taxon>Agaricomycetidae</taxon>
        <taxon>Agaricales</taxon>
        <taxon>Tricholomatineae</taxon>
        <taxon>Lyophyllaceae</taxon>
        <taxon>Hypsizygus</taxon>
    </lineage>
</organism>
<dbReference type="InterPro" id="IPR008949">
    <property type="entry name" value="Isoprenoid_synthase_dom_sf"/>
</dbReference>
<dbReference type="Gene3D" id="1.10.600.10">
    <property type="entry name" value="Farnesyl Diphosphate Synthase"/>
    <property type="match status" value="1"/>
</dbReference>
<dbReference type="InParanoid" id="A0A369K8L9"/>
<sequence>MLQLEPQPTSVTPSVVESMPASHLNGQEDFWLQLEEHVWSNMDELKITEPYLYINALPGKDMRGRFIDAFNHWLQVPAEPLAIISSIVAMLHTGSLLIDDIEDNSQLRRGQPVAHKIFGIAQAINCGNYVYFIAVQRAMALSAFQREGSDVLSVVISELINLHRGQGLDILWRDSLECPTEAQYIDMVNKKTGGLFRLAVKLMMACATTNADIDYIPLVNLFGVFFQIRDDLMNLDNTEYEKNKGFAEDLTEGKFSFPIIHGIYDQPESKLLINVLQQRPTTPTVKIHAINHLRHRTHSFEYSEAVLDRLETRIEQEIQKLGGNKGLLIILGLLSVRKG</sequence>
<comment type="similarity">
    <text evidence="2 11">Belongs to the FPP/GGPP synthase family.</text>
</comment>
<dbReference type="InterPro" id="IPR000092">
    <property type="entry name" value="Polyprenyl_synt"/>
</dbReference>